<keyword evidence="2" id="KW-1185">Reference proteome</keyword>
<gene>
    <name evidence="1" type="ORF">J2X78_001197</name>
</gene>
<accession>A0ACC6KTX4</accession>
<protein>
    <submittedName>
        <fullName evidence="1">Uncharacterized protein</fullName>
    </submittedName>
</protein>
<evidence type="ECO:0000313" key="2">
    <source>
        <dbReference type="Proteomes" id="UP001246858"/>
    </source>
</evidence>
<dbReference type="Proteomes" id="UP001246858">
    <property type="component" value="Unassembled WGS sequence"/>
</dbReference>
<organism evidence="1 2">
    <name type="scientific">Pedobacter africanus</name>
    <dbReference type="NCBI Taxonomy" id="151894"/>
    <lineage>
        <taxon>Bacteria</taxon>
        <taxon>Pseudomonadati</taxon>
        <taxon>Bacteroidota</taxon>
        <taxon>Sphingobacteriia</taxon>
        <taxon>Sphingobacteriales</taxon>
        <taxon>Sphingobacteriaceae</taxon>
        <taxon>Pedobacter</taxon>
    </lineage>
</organism>
<evidence type="ECO:0000313" key="1">
    <source>
        <dbReference type="EMBL" id="MDR6782645.1"/>
    </source>
</evidence>
<sequence length="183" mass="20145">MKRFRFYALLLLVVSITSSCKKVPVLDWITPNLSFKIDGAAKEVKGSKNALAIYVKELNIMHISGIISEDEQINLTIGNFHGVGEYTVEGEDLLGLYTSTDLPQSLIGTEGKVKITEFVNEKTIKGEFQFKGELFIIHIGTDNTDPDSGSTETKTVSEGKFQLNVTIGKPEDIESGDVDIEID</sequence>
<dbReference type="EMBL" id="JAVDTF010000001">
    <property type="protein sequence ID" value="MDR6782645.1"/>
    <property type="molecule type" value="Genomic_DNA"/>
</dbReference>
<comment type="caution">
    <text evidence="1">The sequence shown here is derived from an EMBL/GenBank/DDBJ whole genome shotgun (WGS) entry which is preliminary data.</text>
</comment>
<name>A0ACC6KTX4_9SPHI</name>
<proteinExistence type="predicted"/>
<reference evidence="1" key="1">
    <citation type="submission" date="2023-07" db="EMBL/GenBank/DDBJ databases">
        <title>Sorghum-associated microbial communities from plants grown in Nebraska, USA.</title>
        <authorList>
            <person name="Schachtman D."/>
        </authorList>
    </citation>
    <scope>NUCLEOTIDE SEQUENCE</scope>
    <source>
        <strain evidence="1">2697</strain>
    </source>
</reference>